<dbReference type="Gene3D" id="3.40.50.620">
    <property type="entry name" value="HUPs"/>
    <property type="match status" value="1"/>
</dbReference>
<dbReference type="Proteomes" id="UP000244892">
    <property type="component" value="Chromosome"/>
</dbReference>
<dbReference type="PANTHER" id="PTHR46268:SF6">
    <property type="entry name" value="UNIVERSAL STRESS PROTEIN UP12"/>
    <property type="match status" value="1"/>
</dbReference>
<keyword evidence="4" id="KW-1185">Reference proteome</keyword>
<dbReference type="InterPro" id="IPR014729">
    <property type="entry name" value="Rossmann-like_a/b/a_fold"/>
</dbReference>
<name>A0A2U8FPW8_9BURK</name>
<dbReference type="CDD" id="cd00293">
    <property type="entry name" value="USP-like"/>
    <property type="match status" value="1"/>
</dbReference>
<sequence>MKILLPVDGSSYTKRMLAWLTTHEEWLTGEHEFTVLTVVPQIPPHAASMFPPEQLKSYYDDTAEAIFKPIRKFTAKHDMATNYVAKTGHASDVIAKLADKGKFDLVIMGSHGHSNLMNLVMGSVTNQVLARCKAPVLLVR</sequence>
<dbReference type="InterPro" id="IPR006015">
    <property type="entry name" value="Universal_stress_UspA"/>
</dbReference>
<dbReference type="PANTHER" id="PTHR46268">
    <property type="entry name" value="STRESS RESPONSE PROTEIN NHAX"/>
    <property type="match status" value="1"/>
</dbReference>
<comment type="similarity">
    <text evidence="1">Belongs to the universal stress protein A family.</text>
</comment>
<dbReference type="Pfam" id="PF00582">
    <property type="entry name" value="Usp"/>
    <property type="match status" value="1"/>
</dbReference>
<dbReference type="InterPro" id="IPR006016">
    <property type="entry name" value="UspA"/>
</dbReference>
<dbReference type="EMBL" id="CP029210">
    <property type="protein sequence ID" value="AWI52424.1"/>
    <property type="molecule type" value="Genomic_DNA"/>
</dbReference>
<dbReference type="OrthoDB" id="9792500at2"/>
<reference evidence="3 4" key="1">
    <citation type="submission" date="2018-05" db="EMBL/GenBank/DDBJ databases">
        <title>complete genome sequence of Aquabacterium olei NBRC 110486.</title>
        <authorList>
            <person name="Tang B."/>
            <person name="Chang J."/>
            <person name="Zhang L."/>
            <person name="Yang H."/>
        </authorList>
    </citation>
    <scope>NUCLEOTIDE SEQUENCE [LARGE SCALE GENOMIC DNA]</scope>
    <source>
        <strain evidence="3 4">NBRC 110486</strain>
    </source>
</reference>
<protein>
    <submittedName>
        <fullName evidence="3">Universal stress protein UspA</fullName>
    </submittedName>
</protein>
<evidence type="ECO:0000256" key="1">
    <source>
        <dbReference type="ARBA" id="ARBA00008791"/>
    </source>
</evidence>
<feature type="domain" description="UspA" evidence="2">
    <location>
        <begin position="2"/>
        <end position="140"/>
    </location>
</feature>
<dbReference type="AlphaFoldDB" id="A0A2U8FPW8"/>
<dbReference type="KEGG" id="aon:DEH84_02510"/>
<gene>
    <name evidence="3" type="ORF">DEH84_02510</name>
</gene>
<organism evidence="3 4">
    <name type="scientific">Aquabacterium olei</name>
    <dbReference type="NCBI Taxonomy" id="1296669"/>
    <lineage>
        <taxon>Bacteria</taxon>
        <taxon>Pseudomonadati</taxon>
        <taxon>Pseudomonadota</taxon>
        <taxon>Betaproteobacteria</taxon>
        <taxon>Burkholderiales</taxon>
        <taxon>Aquabacterium</taxon>
    </lineage>
</organism>
<dbReference type="RefSeq" id="WP_109034478.1">
    <property type="nucleotide sequence ID" value="NZ_CP029210.1"/>
</dbReference>
<accession>A0A2U8FPW8</accession>
<proteinExistence type="inferred from homology"/>
<dbReference type="PRINTS" id="PR01438">
    <property type="entry name" value="UNVRSLSTRESS"/>
</dbReference>
<evidence type="ECO:0000259" key="2">
    <source>
        <dbReference type="Pfam" id="PF00582"/>
    </source>
</evidence>
<evidence type="ECO:0000313" key="4">
    <source>
        <dbReference type="Proteomes" id="UP000244892"/>
    </source>
</evidence>
<dbReference type="SUPFAM" id="SSF52402">
    <property type="entry name" value="Adenine nucleotide alpha hydrolases-like"/>
    <property type="match status" value="1"/>
</dbReference>
<evidence type="ECO:0000313" key="3">
    <source>
        <dbReference type="EMBL" id="AWI52424.1"/>
    </source>
</evidence>